<proteinExistence type="predicted"/>
<dbReference type="OMA" id="VVKIRIF"/>
<name>E2C8U4_HARSA</name>
<dbReference type="InParanoid" id="E2C8U4"/>
<dbReference type="EMBL" id="GL453700">
    <property type="protein sequence ID" value="EFN75636.1"/>
    <property type="molecule type" value="Genomic_DNA"/>
</dbReference>
<feature type="non-terminal residue" evidence="1">
    <location>
        <position position="77"/>
    </location>
</feature>
<evidence type="ECO:0008006" key="3">
    <source>
        <dbReference type="Google" id="ProtNLM"/>
    </source>
</evidence>
<feature type="non-terminal residue" evidence="1">
    <location>
        <position position="1"/>
    </location>
</feature>
<keyword evidence="2" id="KW-1185">Reference proteome</keyword>
<dbReference type="OrthoDB" id="7549930at2759"/>
<sequence length="77" mass="8496">FMIDTGAAPNFIKRRSIHPENEINTNDIILLSGITNGNIATFGSSEIKYMGHTILLHVVDDKLPITQEGILGSDFLR</sequence>
<accession>E2C8U4</accession>
<dbReference type="AlphaFoldDB" id="E2C8U4"/>
<protein>
    <recommendedName>
        <fullName evidence="3">Peptidase A2 domain-containing protein</fullName>
    </recommendedName>
</protein>
<evidence type="ECO:0000313" key="1">
    <source>
        <dbReference type="EMBL" id="EFN75636.1"/>
    </source>
</evidence>
<reference evidence="1 2" key="1">
    <citation type="journal article" date="2010" name="Science">
        <title>Genomic comparison of the ants Camponotus floridanus and Harpegnathos saltator.</title>
        <authorList>
            <person name="Bonasio R."/>
            <person name="Zhang G."/>
            <person name="Ye C."/>
            <person name="Mutti N.S."/>
            <person name="Fang X."/>
            <person name="Qin N."/>
            <person name="Donahue G."/>
            <person name="Yang P."/>
            <person name="Li Q."/>
            <person name="Li C."/>
            <person name="Zhang P."/>
            <person name="Huang Z."/>
            <person name="Berger S.L."/>
            <person name="Reinberg D."/>
            <person name="Wang J."/>
            <person name="Liebig J."/>
        </authorList>
    </citation>
    <scope>NUCLEOTIDE SEQUENCE [LARGE SCALE GENOMIC DNA]</scope>
    <source>
        <strain evidence="1 2">R22 G/1</strain>
    </source>
</reference>
<dbReference type="Proteomes" id="UP000008237">
    <property type="component" value="Unassembled WGS sequence"/>
</dbReference>
<organism evidence="2">
    <name type="scientific">Harpegnathos saltator</name>
    <name type="common">Jerdon's jumping ant</name>
    <dbReference type="NCBI Taxonomy" id="610380"/>
    <lineage>
        <taxon>Eukaryota</taxon>
        <taxon>Metazoa</taxon>
        <taxon>Ecdysozoa</taxon>
        <taxon>Arthropoda</taxon>
        <taxon>Hexapoda</taxon>
        <taxon>Insecta</taxon>
        <taxon>Pterygota</taxon>
        <taxon>Neoptera</taxon>
        <taxon>Endopterygota</taxon>
        <taxon>Hymenoptera</taxon>
        <taxon>Apocrita</taxon>
        <taxon>Aculeata</taxon>
        <taxon>Formicoidea</taxon>
        <taxon>Formicidae</taxon>
        <taxon>Ponerinae</taxon>
        <taxon>Ponerini</taxon>
        <taxon>Harpegnathos</taxon>
    </lineage>
</organism>
<evidence type="ECO:0000313" key="2">
    <source>
        <dbReference type="Proteomes" id="UP000008237"/>
    </source>
</evidence>
<gene>
    <name evidence="1" type="ORF">EAI_06210</name>
</gene>